<accession>A0ACC0NYS6</accession>
<organism evidence="1 2">
    <name type="scientific">Rhododendron molle</name>
    <name type="common">Chinese azalea</name>
    <name type="synonym">Azalea mollis</name>
    <dbReference type="NCBI Taxonomy" id="49168"/>
    <lineage>
        <taxon>Eukaryota</taxon>
        <taxon>Viridiplantae</taxon>
        <taxon>Streptophyta</taxon>
        <taxon>Embryophyta</taxon>
        <taxon>Tracheophyta</taxon>
        <taxon>Spermatophyta</taxon>
        <taxon>Magnoliopsida</taxon>
        <taxon>eudicotyledons</taxon>
        <taxon>Gunneridae</taxon>
        <taxon>Pentapetalae</taxon>
        <taxon>asterids</taxon>
        <taxon>Ericales</taxon>
        <taxon>Ericaceae</taxon>
        <taxon>Ericoideae</taxon>
        <taxon>Rhodoreae</taxon>
        <taxon>Rhododendron</taxon>
    </lineage>
</organism>
<name>A0ACC0NYS6_RHOML</name>
<protein>
    <submittedName>
        <fullName evidence="1">Uncharacterized protein</fullName>
    </submittedName>
</protein>
<dbReference type="EMBL" id="CM046391">
    <property type="protein sequence ID" value="KAI8558106.1"/>
    <property type="molecule type" value="Genomic_DNA"/>
</dbReference>
<reference evidence="1" key="1">
    <citation type="submission" date="2022-02" db="EMBL/GenBank/DDBJ databases">
        <title>Plant Genome Project.</title>
        <authorList>
            <person name="Zhang R.-G."/>
        </authorList>
    </citation>
    <scope>NUCLEOTIDE SEQUENCE</scope>
    <source>
        <strain evidence="1">AT1</strain>
    </source>
</reference>
<evidence type="ECO:0000313" key="1">
    <source>
        <dbReference type="EMBL" id="KAI8558106.1"/>
    </source>
</evidence>
<keyword evidence="2" id="KW-1185">Reference proteome</keyword>
<dbReference type="Proteomes" id="UP001062846">
    <property type="component" value="Chromosome 4"/>
</dbReference>
<proteinExistence type="predicted"/>
<gene>
    <name evidence="1" type="ORF">RHMOL_Rhmol04G0063100</name>
</gene>
<comment type="caution">
    <text evidence="1">The sequence shown here is derived from an EMBL/GenBank/DDBJ whole genome shotgun (WGS) entry which is preliminary data.</text>
</comment>
<sequence>MLLLSHFSQDLLTRHKSTVADFLLRNYQWFFREYNSRLLESPNYITRRHAVKVNFCRYRFFTFRTFFILLFLLSYVSLLLLLRS</sequence>
<evidence type="ECO:0000313" key="2">
    <source>
        <dbReference type="Proteomes" id="UP001062846"/>
    </source>
</evidence>